<dbReference type="Gene3D" id="3.30.70.1230">
    <property type="entry name" value="Nucleotide cyclase"/>
    <property type="match status" value="1"/>
</dbReference>
<keyword evidence="1" id="KW-0547">Nucleotide-binding</keyword>
<dbReference type="EMBL" id="CP010027">
    <property type="protein sequence ID" value="AJZ63396.1"/>
    <property type="molecule type" value="Genomic_DNA"/>
</dbReference>
<dbReference type="KEGG" id="bfn:OI25_5995"/>
<organism evidence="4 5">
    <name type="scientific">Paraburkholderia fungorum</name>
    <dbReference type="NCBI Taxonomy" id="134537"/>
    <lineage>
        <taxon>Bacteria</taxon>
        <taxon>Pseudomonadati</taxon>
        <taxon>Pseudomonadota</taxon>
        <taxon>Betaproteobacteria</taxon>
        <taxon>Burkholderiales</taxon>
        <taxon>Burkholderiaceae</taxon>
        <taxon>Paraburkholderia</taxon>
    </lineage>
</organism>
<dbReference type="InterPro" id="IPR027417">
    <property type="entry name" value="P-loop_NTPase"/>
</dbReference>
<dbReference type="GO" id="GO:0009190">
    <property type="term" value="P:cyclic nucleotide biosynthetic process"/>
    <property type="evidence" value="ECO:0007669"/>
    <property type="project" value="InterPro"/>
</dbReference>
<dbReference type="InterPro" id="IPR029787">
    <property type="entry name" value="Nucleotide_cyclase"/>
</dbReference>
<dbReference type="RefSeq" id="WP_052719790.1">
    <property type="nucleotide sequence ID" value="NZ_CP192478.1"/>
</dbReference>
<dbReference type="SUPFAM" id="SSF48452">
    <property type="entry name" value="TPR-like"/>
    <property type="match status" value="1"/>
</dbReference>
<evidence type="ECO:0000313" key="4">
    <source>
        <dbReference type="EMBL" id="AJZ63396.1"/>
    </source>
</evidence>
<dbReference type="CDD" id="cd07302">
    <property type="entry name" value="CHD"/>
    <property type="match status" value="1"/>
</dbReference>
<evidence type="ECO:0000259" key="3">
    <source>
        <dbReference type="PROSITE" id="PS50125"/>
    </source>
</evidence>
<protein>
    <submittedName>
        <fullName evidence="4">Adenylate and Guanylate cyclase catalytic domain protein</fullName>
    </submittedName>
</protein>
<dbReference type="PROSITE" id="PS50125">
    <property type="entry name" value="GUANYLATE_CYCLASE_2"/>
    <property type="match status" value="1"/>
</dbReference>
<dbReference type="Pfam" id="PF13191">
    <property type="entry name" value="AAA_16"/>
    <property type="match status" value="1"/>
</dbReference>
<evidence type="ECO:0000256" key="1">
    <source>
        <dbReference type="ARBA" id="ARBA00022741"/>
    </source>
</evidence>
<evidence type="ECO:0000256" key="2">
    <source>
        <dbReference type="ARBA" id="ARBA00022840"/>
    </source>
</evidence>
<gene>
    <name evidence="4" type="ORF">OI25_5995</name>
</gene>
<dbReference type="SUPFAM" id="SSF52540">
    <property type="entry name" value="P-loop containing nucleoside triphosphate hydrolases"/>
    <property type="match status" value="1"/>
</dbReference>
<accession>A0AAU8TQ18</accession>
<reference evidence="4 5" key="1">
    <citation type="journal article" date="2015" name="Genome Announc.">
        <title>Complete genome sequences for 59 burkholderia isolates, both pathogenic and near neighbor.</title>
        <authorList>
            <person name="Johnson S.L."/>
            <person name="Bishop-Lilly K.A."/>
            <person name="Ladner J.T."/>
            <person name="Daligault H.E."/>
            <person name="Davenport K.W."/>
            <person name="Jaissle J."/>
            <person name="Frey K.G."/>
            <person name="Koroleva G.I."/>
            <person name="Bruce D.C."/>
            <person name="Coyne S.R."/>
            <person name="Broomall S.M."/>
            <person name="Li P.E."/>
            <person name="Teshima H."/>
            <person name="Gibbons H.S."/>
            <person name="Palacios G.F."/>
            <person name="Rosenzweig C.N."/>
            <person name="Redden C.L."/>
            <person name="Xu Y."/>
            <person name="Minogue T.D."/>
            <person name="Chain P.S."/>
        </authorList>
    </citation>
    <scope>NUCLEOTIDE SEQUENCE [LARGE SCALE GENOMIC DNA]</scope>
    <source>
        <strain evidence="4 5">ATCC BAA-463</strain>
    </source>
</reference>
<dbReference type="InterPro" id="IPR041664">
    <property type="entry name" value="AAA_16"/>
</dbReference>
<proteinExistence type="predicted"/>
<dbReference type="PANTHER" id="PTHR16305:SF28">
    <property type="entry name" value="GUANYLATE CYCLASE DOMAIN-CONTAINING PROTEIN"/>
    <property type="match status" value="1"/>
</dbReference>
<feature type="domain" description="Guanylate cyclase" evidence="3">
    <location>
        <begin position="57"/>
        <end position="183"/>
    </location>
</feature>
<dbReference type="InterPro" id="IPR011990">
    <property type="entry name" value="TPR-like_helical_dom_sf"/>
</dbReference>
<dbReference type="AlphaFoldDB" id="A0AAU8TQ18"/>
<keyword evidence="2" id="KW-0067">ATP-binding</keyword>
<evidence type="ECO:0000313" key="5">
    <source>
        <dbReference type="Proteomes" id="UP000032614"/>
    </source>
</evidence>
<dbReference type="GO" id="GO:0035556">
    <property type="term" value="P:intracellular signal transduction"/>
    <property type="evidence" value="ECO:0007669"/>
    <property type="project" value="InterPro"/>
</dbReference>
<dbReference type="SUPFAM" id="SSF55073">
    <property type="entry name" value="Nucleotide cyclase"/>
    <property type="match status" value="1"/>
</dbReference>
<sequence length="1086" mass="118030">MSAVGCDCTPALRQTSTPRCACCGNARLGDARFCPECGASYIGRVASKEAIERRQITFVFCDLVGSTVLSDELDPEDYRDILVAYRRAVSRAMQQFGGRVERYRGDGTLVYFGYPDAHEDDAERAIHAALKTIDLVHALELEGLRRLEVRVGISTGLVVVADVEDSEERTAMGDAPNIASRLQSCADPDSIIVDDPTRRLAGGLFEFSDLGPLRVKGIQAPVHAWGVVGSKPVASRFEAHSAPKLSPMLGREDEYRVLSELWQTAHTGYGQIALVTGDAGIGKSRLADSLIKDARREPCAIYRYFCSPYRQGSPLHPCIQQLEHAAGFAASDSPDAKLKKLDGLLTGATSEDRALITELLNLPARDASAVESLSPPVRRRRTMQALVTLLQRASEHLLTLMVFEDIQWIDDTSREMLLMVAELVPRMPLLLLVLMRPGGFTDFDNHTGVTRLVLSPLSEALSAMLVRHVAADRPLPDATVKDIVHHTDGIPLFLEEVTRATVEGLTRTDSSVGSREGTPLSMLLRASLQSRLNRLGSARDIVEAAAAIGRDFSVKLLDCVIGPGKDLGAALDRLVESGLVLQRNAPEPTYTFKHALIRDAAYEIIGREGRRSLHERVALALETHFPDVALNHPEILAWHYTEAAIVEKAVTQWLVAGRHALRRSAMVEALEHLNRGVVLIATMEQSSWRLQNELALTICIGMAQIATQGYAVEGTGKTFARARALCELLGDPPPLLAVLHGLWTHALLRADFPSAQRQAEQILLRGESKGDPLWRLMGYRFSGVTCHPLGRFRDAIQQLETGLGLYDPSQQAIYASVTVDDPRVVMLTYLSWSQMCAGKLGDAICNSNKAVAEAKRMAHIYTLAHALTGAAFVALTVISPAAGLAWLDELSAVLADSSIAYYHAVETIFRGWCLSAIGAHADALAALTSGMLAYRATDSVLYLSGFLRMSAEAHGRAGEINAAMRLIEEALTVMQATDQRWDEAEIHRVHGMLLRAAGDEVAAGRALRHACAIAGKHGAKLWELRARCNLLVGQDGATDASADAKDQLQMLVDSIEGAPDLPDLRSARVILGSSVGGTRTSQAFDR</sequence>
<dbReference type="Gene3D" id="1.25.40.10">
    <property type="entry name" value="Tetratricopeptide repeat domain"/>
    <property type="match status" value="1"/>
</dbReference>
<dbReference type="GO" id="GO:0005524">
    <property type="term" value="F:ATP binding"/>
    <property type="evidence" value="ECO:0007669"/>
    <property type="project" value="UniProtKB-KW"/>
</dbReference>
<name>A0AAU8TQ18_9BURK</name>
<dbReference type="PANTHER" id="PTHR16305">
    <property type="entry name" value="TESTICULAR SOLUBLE ADENYLYL CYCLASE"/>
    <property type="match status" value="1"/>
</dbReference>
<dbReference type="Pfam" id="PF00211">
    <property type="entry name" value="Guanylate_cyc"/>
    <property type="match status" value="1"/>
</dbReference>
<dbReference type="GO" id="GO:0005737">
    <property type="term" value="C:cytoplasm"/>
    <property type="evidence" value="ECO:0007669"/>
    <property type="project" value="TreeGrafter"/>
</dbReference>
<dbReference type="GO" id="GO:0004016">
    <property type="term" value="F:adenylate cyclase activity"/>
    <property type="evidence" value="ECO:0007669"/>
    <property type="project" value="TreeGrafter"/>
</dbReference>
<dbReference type="Proteomes" id="UP000032614">
    <property type="component" value="Chromosome 2"/>
</dbReference>
<dbReference type="SMART" id="SM00044">
    <property type="entry name" value="CYCc"/>
    <property type="match status" value="1"/>
</dbReference>
<dbReference type="InterPro" id="IPR001054">
    <property type="entry name" value="A/G_cyclase"/>
</dbReference>